<feature type="compositionally biased region" description="Polar residues" evidence="1">
    <location>
        <begin position="182"/>
        <end position="203"/>
    </location>
</feature>
<dbReference type="RefSeq" id="WP_161870027.1">
    <property type="nucleotide sequence ID" value="NZ_MAEI02000001.1"/>
</dbReference>
<organism evidence="2 3">
    <name type="scientific">Enterococcus diestrammenae</name>
    <dbReference type="NCBI Taxonomy" id="1155073"/>
    <lineage>
        <taxon>Bacteria</taxon>
        <taxon>Bacillati</taxon>
        <taxon>Bacillota</taxon>
        <taxon>Bacilli</taxon>
        <taxon>Lactobacillales</taxon>
        <taxon>Enterococcaceae</taxon>
        <taxon>Enterococcus</taxon>
    </lineage>
</organism>
<name>A0ABV0F383_9ENTE</name>
<dbReference type="EMBL" id="MAEI02000001">
    <property type="protein sequence ID" value="MEO1782518.1"/>
    <property type="molecule type" value="Genomic_DNA"/>
</dbReference>
<gene>
    <name evidence="2" type="ORF">BAU18_002130</name>
</gene>
<feature type="region of interest" description="Disordered" evidence="1">
    <location>
        <begin position="176"/>
        <end position="210"/>
    </location>
</feature>
<evidence type="ECO:0000313" key="3">
    <source>
        <dbReference type="Proteomes" id="UP001429357"/>
    </source>
</evidence>
<protein>
    <recommendedName>
        <fullName evidence="4">DUF4355 domain-containing protein</fullName>
    </recommendedName>
</protein>
<evidence type="ECO:0000313" key="2">
    <source>
        <dbReference type="EMBL" id="MEO1782518.1"/>
    </source>
</evidence>
<dbReference type="Pfam" id="PF14265">
    <property type="entry name" value="DUF4355"/>
    <property type="match status" value="1"/>
</dbReference>
<accession>A0ABV0F383</accession>
<feature type="region of interest" description="Disordered" evidence="1">
    <location>
        <begin position="1"/>
        <end position="45"/>
    </location>
</feature>
<reference evidence="2 3" key="2">
    <citation type="submission" date="2024-02" db="EMBL/GenBank/DDBJ databases">
        <title>The Genome Sequence of Enterococcus diestrammenae JM9A.</title>
        <authorList>
            <person name="Earl A."/>
            <person name="Manson A."/>
            <person name="Gilmore M."/>
            <person name="Sanders J."/>
            <person name="Shea T."/>
            <person name="Howe W."/>
            <person name="Livny J."/>
            <person name="Cuomo C."/>
            <person name="Neafsey D."/>
            <person name="Birren B."/>
        </authorList>
    </citation>
    <scope>NUCLEOTIDE SEQUENCE [LARGE SCALE GENOMIC DNA]</scope>
    <source>
        <strain evidence="2 3">JM9A</strain>
    </source>
</reference>
<feature type="compositionally biased region" description="Polar residues" evidence="1">
    <location>
        <begin position="23"/>
        <end position="36"/>
    </location>
</feature>
<sequence>MKDLFKLPMNLQFFAEPGEGNADPNSNGGNEGGQHQDSPEERKFTRAEMAGIIAAEVKKATEAIVQKKDEEIQQAKTEAEKLAQMNEDQKSEYERQQREDALVKREADITARELRAQVTVQLTEDNLPVELVDLLNFSDADSCNDSYQKVKDAFAKATGSFEEAVQTAVNKKLAETVDTPLGNGQSTSSNNNPWSKESFNLTEQGRILTEDPERAKLLMQQAKNKK</sequence>
<dbReference type="Proteomes" id="UP001429357">
    <property type="component" value="Unassembled WGS sequence"/>
</dbReference>
<evidence type="ECO:0008006" key="4">
    <source>
        <dbReference type="Google" id="ProtNLM"/>
    </source>
</evidence>
<evidence type="ECO:0000256" key="1">
    <source>
        <dbReference type="SAM" id="MobiDB-lite"/>
    </source>
</evidence>
<reference evidence="3" key="1">
    <citation type="submission" date="2016-06" db="EMBL/GenBank/DDBJ databases">
        <title>Four novel species of enterococci isolated from chicken manure.</title>
        <authorList>
            <person name="Van Tyne D."/>
        </authorList>
    </citation>
    <scope>NUCLEOTIDE SEQUENCE [LARGE SCALE GENOMIC DNA]</scope>
    <source>
        <strain evidence="3">JM9A</strain>
    </source>
</reference>
<feature type="region of interest" description="Disordered" evidence="1">
    <location>
        <begin position="76"/>
        <end position="100"/>
    </location>
</feature>
<dbReference type="InterPro" id="IPR025580">
    <property type="entry name" value="Gp46"/>
</dbReference>
<proteinExistence type="predicted"/>
<comment type="caution">
    <text evidence="2">The sequence shown here is derived from an EMBL/GenBank/DDBJ whole genome shotgun (WGS) entry which is preliminary data.</text>
</comment>
<keyword evidence="3" id="KW-1185">Reference proteome</keyword>